<feature type="domain" description="AMP-binding enzyme C-terminal" evidence="4">
    <location>
        <begin position="326"/>
        <end position="399"/>
    </location>
</feature>
<dbReference type="PANTHER" id="PTHR43201:SF5">
    <property type="entry name" value="MEDIUM-CHAIN ACYL-COA LIGASE ACSF2, MITOCHONDRIAL"/>
    <property type="match status" value="1"/>
</dbReference>
<dbReference type="InterPro" id="IPR025110">
    <property type="entry name" value="AMP-bd_C"/>
</dbReference>
<dbReference type="RefSeq" id="WP_322419763.1">
    <property type="nucleotide sequence ID" value="NZ_JAXQNN010000001.1"/>
</dbReference>
<dbReference type="InterPro" id="IPR000873">
    <property type="entry name" value="AMP-dep_synth/lig_dom"/>
</dbReference>
<evidence type="ECO:0000256" key="1">
    <source>
        <dbReference type="ARBA" id="ARBA00006432"/>
    </source>
</evidence>
<organism evidence="5 6">
    <name type="scientific">Jeotgalibacillus haloalkalitolerans</name>
    <dbReference type="NCBI Taxonomy" id="3104292"/>
    <lineage>
        <taxon>Bacteria</taxon>
        <taxon>Bacillati</taxon>
        <taxon>Bacillota</taxon>
        <taxon>Bacilli</taxon>
        <taxon>Bacillales</taxon>
        <taxon>Caryophanaceae</taxon>
        <taxon>Jeotgalibacillus</taxon>
    </lineage>
</organism>
<evidence type="ECO:0000313" key="6">
    <source>
        <dbReference type="Proteomes" id="UP001292084"/>
    </source>
</evidence>
<name>A0ABU5KHS4_9BACL</name>
<dbReference type="CDD" id="cd04433">
    <property type="entry name" value="AFD_class_I"/>
    <property type="match status" value="1"/>
</dbReference>
<comment type="similarity">
    <text evidence="1">Belongs to the ATP-dependent AMP-binding enzyme family.</text>
</comment>
<comment type="caution">
    <text evidence="5">The sequence shown here is derived from an EMBL/GenBank/DDBJ whole genome shotgun (WGS) entry which is preliminary data.</text>
</comment>
<evidence type="ECO:0000313" key="5">
    <source>
        <dbReference type="EMBL" id="MDZ5710725.1"/>
    </source>
</evidence>
<keyword evidence="2" id="KW-0436">Ligase</keyword>
<evidence type="ECO:0000259" key="3">
    <source>
        <dbReference type="Pfam" id="PF00501"/>
    </source>
</evidence>
<dbReference type="PROSITE" id="PS00455">
    <property type="entry name" value="AMP_BINDING"/>
    <property type="match status" value="1"/>
</dbReference>
<dbReference type="Pfam" id="PF00501">
    <property type="entry name" value="AMP-binding"/>
    <property type="match status" value="1"/>
</dbReference>
<dbReference type="Pfam" id="PF13193">
    <property type="entry name" value="AMP-binding_C"/>
    <property type="match status" value="1"/>
</dbReference>
<dbReference type="InterPro" id="IPR020845">
    <property type="entry name" value="AMP-binding_CS"/>
</dbReference>
<dbReference type="EMBL" id="JAXQNN010000001">
    <property type="protein sequence ID" value="MDZ5710725.1"/>
    <property type="molecule type" value="Genomic_DNA"/>
</dbReference>
<dbReference type="Gene3D" id="3.40.50.12780">
    <property type="entry name" value="N-terminal domain of ligase-like"/>
    <property type="match status" value="1"/>
</dbReference>
<dbReference type="SUPFAM" id="SSF56801">
    <property type="entry name" value="Acetyl-CoA synthetase-like"/>
    <property type="match status" value="1"/>
</dbReference>
<dbReference type="NCBIfam" id="NF006167">
    <property type="entry name" value="PRK08308.1"/>
    <property type="match status" value="1"/>
</dbReference>
<dbReference type="Proteomes" id="UP001292084">
    <property type="component" value="Unassembled WGS sequence"/>
</dbReference>
<reference evidence="5 6" key="1">
    <citation type="submission" date="2023-12" db="EMBL/GenBank/DDBJ databases">
        <title>Jeotgalibacillus haloalkaliphilus sp. nov., a novel salt-tolerant bacteria, isolated from the estuary of the Fenhe River into the Yellow River.</title>
        <authorList>
            <person name="Li Y."/>
        </authorList>
    </citation>
    <scope>NUCLEOTIDE SEQUENCE [LARGE SCALE GENOMIC DNA]</scope>
    <source>
        <strain evidence="5 6">HH7-29</strain>
    </source>
</reference>
<evidence type="ECO:0000259" key="4">
    <source>
        <dbReference type="Pfam" id="PF13193"/>
    </source>
</evidence>
<gene>
    <name evidence="5" type="ORF">UFB30_00770</name>
</gene>
<accession>A0ABU5KHS4</accession>
<dbReference type="InterPro" id="IPR045851">
    <property type="entry name" value="AMP-bd_C_sf"/>
</dbReference>
<sequence length="410" mass="45090">MLYIDDQFYSQADLDKRFEIFRGMPELRENEGKRIAVCLDDPFEWIALCLFMKQSGGTVMPIHASTPKDGAVQMANRASCTVLFYGVLDSPLYLENESADEEGGLLQMSSGTTGAPKCIKRSWGSIDEELESYVKVLPAGSDVPSLVACPVSHSYGLICGVLASLARGAQPVILSGMNPAYLLKKVKAHQKHLFYASPVLLHTMARLARGEKVFDQVMTSGTMLPSVWFEKIKEVSGTVLQQYGCSEAGCISINPDVTSTGEMGYVLPHLEVTAGLPGHPQEIVVTKKEEVIHTKDLGELDHGMLTFISRLDDTINVAGLNVYPQEVEDVLLRASGVNDAVVLKKPSRLSGENVCAYYNSTEELAESELREWCLRYLAPYQIPATFMKVNEIPKLANGKVSRKQVSELFV</sequence>
<dbReference type="InterPro" id="IPR042099">
    <property type="entry name" value="ANL_N_sf"/>
</dbReference>
<evidence type="ECO:0000256" key="2">
    <source>
        <dbReference type="ARBA" id="ARBA00022598"/>
    </source>
</evidence>
<dbReference type="Gene3D" id="3.30.300.30">
    <property type="match status" value="1"/>
</dbReference>
<feature type="domain" description="AMP-dependent synthetase/ligase" evidence="3">
    <location>
        <begin position="106"/>
        <end position="272"/>
    </location>
</feature>
<proteinExistence type="inferred from homology"/>
<keyword evidence="6" id="KW-1185">Reference proteome</keyword>
<dbReference type="PANTHER" id="PTHR43201">
    <property type="entry name" value="ACYL-COA SYNTHETASE"/>
    <property type="match status" value="1"/>
</dbReference>
<protein>
    <submittedName>
        <fullName evidence="5">AMP-binding protein</fullName>
    </submittedName>
</protein>